<dbReference type="InterPro" id="IPR003439">
    <property type="entry name" value="ABC_transporter-like_ATP-bd"/>
</dbReference>
<dbReference type="InterPro" id="IPR003593">
    <property type="entry name" value="AAA+_ATPase"/>
</dbReference>
<keyword evidence="7" id="KW-1278">Translocase</keyword>
<reference evidence="10 11" key="1">
    <citation type="journal article" date="2019" name="Int. J. Syst. Evol. Microbiol.">
        <title>Thermogemmatispora aurantia sp. nov. and Thermogemmatispora argillosa sp. nov., within the class Ktedonobacteria, and emended description of the genus Thermogemmatispora.</title>
        <authorList>
            <person name="Zheng Y."/>
            <person name="Wang C.M."/>
            <person name="Sakai Y."/>
            <person name="Abe K."/>
            <person name="Yokota A."/>
            <person name="Yabe S."/>
        </authorList>
    </citation>
    <scope>NUCLEOTIDE SEQUENCE [LARGE SCALE GENOMIC DNA]</scope>
    <source>
        <strain evidence="10 11">A1-2</strain>
    </source>
</reference>
<name>A0A5J4K715_9CHLR</name>
<dbReference type="Gene3D" id="3.40.50.300">
    <property type="entry name" value="P-loop containing nucleotide triphosphate hydrolases"/>
    <property type="match status" value="1"/>
</dbReference>
<dbReference type="InterPro" id="IPR027417">
    <property type="entry name" value="P-loop_NTPase"/>
</dbReference>
<dbReference type="AlphaFoldDB" id="A0A5J4K715"/>
<evidence type="ECO:0000259" key="9">
    <source>
        <dbReference type="PROSITE" id="PS50893"/>
    </source>
</evidence>
<keyword evidence="2" id="KW-0813">Transport</keyword>
<dbReference type="PANTHER" id="PTHR43790:SF8">
    <property type="entry name" value="SUGAR ABC TRANSPORTER ATP-BINDING PROTEIN"/>
    <property type="match status" value="1"/>
</dbReference>
<protein>
    <submittedName>
        <fullName evidence="10">ABC transporter ATP-binding protein</fullName>
    </submittedName>
</protein>
<dbReference type="GO" id="GO:0005524">
    <property type="term" value="F:ATP binding"/>
    <property type="evidence" value="ECO:0007669"/>
    <property type="project" value="UniProtKB-KW"/>
</dbReference>
<evidence type="ECO:0000256" key="5">
    <source>
        <dbReference type="ARBA" id="ARBA00022741"/>
    </source>
</evidence>
<evidence type="ECO:0000313" key="10">
    <source>
        <dbReference type="EMBL" id="GER82862.1"/>
    </source>
</evidence>
<keyword evidence="6 10" id="KW-0067">ATP-binding</keyword>
<dbReference type="PROSITE" id="PS50893">
    <property type="entry name" value="ABC_TRANSPORTER_2"/>
    <property type="match status" value="1"/>
</dbReference>
<comment type="caution">
    <text evidence="10">The sequence shown here is derived from an EMBL/GenBank/DDBJ whole genome shotgun (WGS) entry which is preliminary data.</text>
</comment>
<dbReference type="PANTHER" id="PTHR43790">
    <property type="entry name" value="CARBOHYDRATE TRANSPORT ATP-BINDING PROTEIN MG119-RELATED"/>
    <property type="match status" value="1"/>
</dbReference>
<dbReference type="SUPFAM" id="SSF52540">
    <property type="entry name" value="P-loop containing nucleoside triphosphate hydrolases"/>
    <property type="match status" value="1"/>
</dbReference>
<evidence type="ECO:0000256" key="6">
    <source>
        <dbReference type="ARBA" id="ARBA00022840"/>
    </source>
</evidence>
<evidence type="ECO:0000256" key="4">
    <source>
        <dbReference type="ARBA" id="ARBA00022737"/>
    </source>
</evidence>
<dbReference type="CDD" id="cd03216">
    <property type="entry name" value="ABC_Carb_Monos_I"/>
    <property type="match status" value="1"/>
</dbReference>
<evidence type="ECO:0000256" key="8">
    <source>
        <dbReference type="ARBA" id="ARBA00023136"/>
    </source>
</evidence>
<keyword evidence="3" id="KW-1003">Cell membrane</keyword>
<organism evidence="10 11">
    <name type="scientific">Thermogemmatispora aurantia</name>
    <dbReference type="NCBI Taxonomy" id="2045279"/>
    <lineage>
        <taxon>Bacteria</taxon>
        <taxon>Bacillati</taxon>
        <taxon>Chloroflexota</taxon>
        <taxon>Ktedonobacteria</taxon>
        <taxon>Thermogemmatisporales</taxon>
        <taxon>Thermogemmatisporaceae</taxon>
        <taxon>Thermogemmatispora</taxon>
    </lineage>
</organism>
<keyword evidence="5" id="KW-0547">Nucleotide-binding</keyword>
<accession>A0A5J4K715</accession>
<gene>
    <name evidence="10" type="ORF">KTAU_14990</name>
</gene>
<dbReference type="Pfam" id="PF00005">
    <property type="entry name" value="ABC_tran"/>
    <property type="match status" value="1"/>
</dbReference>
<keyword evidence="8" id="KW-0472">Membrane</keyword>
<proteinExistence type="predicted"/>
<evidence type="ECO:0000256" key="1">
    <source>
        <dbReference type="ARBA" id="ARBA00004202"/>
    </source>
</evidence>
<evidence type="ECO:0000256" key="2">
    <source>
        <dbReference type="ARBA" id="ARBA00022448"/>
    </source>
</evidence>
<evidence type="ECO:0000256" key="7">
    <source>
        <dbReference type="ARBA" id="ARBA00022967"/>
    </source>
</evidence>
<evidence type="ECO:0000313" key="11">
    <source>
        <dbReference type="Proteomes" id="UP000334820"/>
    </source>
</evidence>
<sequence length="271" mass="29910">MLEEKAQRPKAESGQAGLGSAADARPVLEVRDLVKRFGGLVAVDHVSLAVWPGEVVGLLGDNGAGKSTLIKVISGVYRPDGGQLLFEGQEVSFASPMEARRRGIETIYQDLALCENLDAPANIFLGREPARRRWGLLKELDERYMLQETQHVLEQLDIHIPDLRQPIRQLSGGQRQSVAIARAIYWNARLMIMDEPTAALGVAEQQKVLELVRTLRARGVPVILISHNLQDVFAVADRVVVMRRGQKVGERRVAETTTNELVGLMVGAERV</sequence>
<feature type="domain" description="ABC transporter" evidence="9">
    <location>
        <begin position="28"/>
        <end position="269"/>
    </location>
</feature>
<keyword evidence="4" id="KW-0677">Repeat</keyword>
<keyword evidence="11" id="KW-1185">Reference proteome</keyword>
<comment type="subcellular location">
    <subcellularLocation>
        <location evidence="1">Cell membrane</location>
        <topology evidence="1">Peripheral membrane protein</topology>
    </subcellularLocation>
</comment>
<dbReference type="FunFam" id="3.40.50.300:FF:000127">
    <property type="entry name" value="Ribose import ATP-binding protein RbsA"/>
    <property type="match status" value="1"/>
</dbReference>
<dbReference type="GO" id="GO:0016887">
    <property type="term" value="F:ATP hydrolysis activity"/>
    <property type="evidence" value="ECO:0007669"/>
    <property type="project" value="InterPro"/>
</dbReference>
<dbReference type="EMBL" id="BKZV01000002">
    <property type="protein sequence ID" value="GER82862.1"/>
    <property type="molecule type" value="Genomic_DNA"/>
</dbReference>
<dbReference type="SMART" id="SM00382">
    <property type="entry name" value="AAA"/>
    <property type="match status" value="1"/>
</dbReference>
<dbReference type="Proteomes" id="UP000334820">
    <property type="component" value="Unassembled WGS sequence"/>
</dbReference>
<dbReference type="RefSeq" id="WP_151727706.1">
    <property type="nucleotide sequence ID" value="NZ_BKZV01000002.1"/>
</dbReference>
<evidence type="ECO:0000256" key="3">
    <source>
        <dbReference type="ARBA" id="ARBA00022475"/>
    </source>
</evidence>
<dbReference type="GO" id="GO:0005886">
    <property type="term" value="C:plasma membrane"/>
    <property type="evidence" value="ECO:0007669"/>
    <property type="project" value="UniProtKB-SubCell"/>
</dbReference>
<dbReference type="InterPro" id="IPR050107">
    <property type="entry name" value="ABC_carbohydrate_import_ATPase"/>
</dbReference>